<dbReference type="InterPro" id="IPR018060">
    <property type="entry name" value="HTH_AraC"/>
</dbReference>
<dbReference type="PANTHER" id="PTHR47504">
    <property type="entry name" value="RIGHT ORIGIN-BINDING PROTEIN"/>
    <property type="match status" value="1"/>
</dbReference>
<dbReference type="EMBL" id="JGDJ01000189">
    <property type="protein sequence ID" value="EXZ28815.1"/>
    <property type="molecule type" value="Genomic_DNA"/>
</dbReference>
<proteinExistence type="predicted"/>
<reference evidence="5 6" key="1">
    <citation type="submission" date="2014-02" db="EMBL/GenBank/DDBJ databases">
        <authorList>
            <person name="Sears C."/>
            <person name="Carroll K."/>
            <person name="Sack B.R."/>
            <person name="Qadri F."/>
            <person name="Myers L.L."/>
            <person name="Chung G.-T."/>
            <person name="Escheverria P."/>
            <person name="Fraser C.M."/>
            <person name="Sadzewicz L."/>
            <person name="Shefchek K.A."/>
            <person name="Tallon L."/>
            <person name="Das S.P."/>
            <person name="Daugherty S."/>
            <person name="Mongodin E.F."/>
        </authorList>
    </citation>
    <scope>NUCLEOTIDE SEQUENCE [LARGE SCALE GENOMIC DNA]</scope>
    <source>
        <strain evidence="5 6">S36L11</strain>
    </source>
</reference>
<dbReference type="SMART" id="SM00342">
    <property type="entry name" value="HTH_ARAC"/>
    <property type="match status" value="1"/>
</dbReference>
<dbReference type="Pfam" id="PF12833">
    <property type="entry name" value="HTH_18"/>
    <property type="match status" value="1"/>
</dbReference>
<evidence type="ECO:0000313" key="6">
    <source>
        <dbReference type="Proteomes" id="UP000022082"/>
    </source>
</evidence>
<dbReference type="Gene3D" id="1.10.10.60">
    <property type="entry name" value="Homeodomain-like"/>
    <property type="match status" value="1"/>
</dbReference>
<evidence type="ECO:0000256" key="1">
    <source>
        <dbReference type="ARBA" id="ARBA00023015"/>
    </source>
</evidence>
<dbReference type="AlphaFoldDB" id="A0A015X3V1"/>
<dbReference type="InterPro" id="IPR009057">
    <property type="entry name" value="Homeodomain-like_sf"/>
</dbReference>
<dbReference type="GO" id="GO:0043565">
    <property type="term" value="F:sequence-specific DNA binding"/>
    <property type="evidence" value="ECO:0007669"/>
    <property type="project" value="InterPro"/>
</dbReference>
<organism evidence="5 6">
    <name type="scientific">Bacteroides fragilis str. S36L11</name>
    <dbReference type="NCBI Taxonomy" id="1339327"/>
    <lineage>
        <taxon>Bacteria</taxon>
        <taxon>Pseudomonadati</taxon>
        <taxon>Bacteroidota</taxon>
        <taxon>Bacteroidia</taxon>
        <taxon>Bacteroidales</taxon>
        <taxon>Bacteroidaceae</taxon>
        <taxon>Bacteroides</taxon>
    </lineage>
</organism>
<dbReference type="Proteomes" id="UP000022082">
    <property type="component" value="Unassembled WGS sequence"/>
</dbReference>
<dbReference type="InterPro" id="IPR050959">
    <property type="entry name" value="MarA-like"/>
</dbReference>
<dbReference type="GO" id="GO:0003700">
    <property type="term" value="F:DNA-binding transcription factor activity"/>
    <property type="evidence" value="ECO:0007669"/>
    <property type="project" value="InterPro"/>
</dbReference>
<dbReference type="PROSITE" id="PS01124">
    <property type="entry name" value="HTH_ARAC_FAMILY_2"/>
    <property type="match status" value="1"/>
</dbReference>
<sequence length="237" mass="28085">MSIDSGEYQNVHIEKDKMVLIPQHVDNKIEVIYDAKCLLLFWNKDIRVCDKVYMNSLSSYKERKKEMCVLPIRDPLQAVLNSVVAYLYAKMQCKHMHLIKQQEVLLVLRGYYTKKELFTFFSSILGNTGHFEDFVMNNYRKVKSVKEFAGLYCTSERSFNRKFQNCFKESPYQWMQKKKAELIREKISESDTPFQEIAMDFDFNSQAHFTSYCKRLFGMTPSKLRTESKKVAPDLEY</sequence>
<evidence type="ECO:0000313" key="5">
    <source>
        <dbReference type="EMBL" id="EXZ28815.1"/>
    </source>
</evidence>
<feature type="domain" description="HTH araC/xylS-type" evidence="4">
    <location>
        <begin position="129"/>
        <end position="227"/>
    </location>
</feature>
<dbReference type="PATRIC" id="fig|1339327.3.peg.2599"/>
<evidence type="ECO:0000256" key="2">
    <source>
        <dbReference type="ARBA" id="ARBA00023125"/>
    </source>
</evidence>
<keyword evidence="3" id="KW-0804">Transcription</keyword>
<gene>
    <name evidence="5" type="ORF">M136_1966</name>
</gene>
<name>A0A015X3V1_BACFG</name>
<comment type="caution">
    <text evidence="5">The sequence shown here is derived from an EMBL/GenBank/DDBJ whole genome shotgun (WGS) entry which is preliminary data.</text>
</comment>
<dbReference type="PANTHER" id="PTHR47504:SF5">
    <property type="entry name" value="RIGHT ORIGIN-BINDING PROTEIN"/>
    <property type="match status" value="1"/>
</dbReference>
<accession>A0A015X3V1</accession>
<dbReference type="SUPFAM" id="SSF46689">
    <property type="entry name" value="Homeodomain-like"/>
    <property type="match status" value="1"/>
</dbReference>
<keyword evidence="1" id="KW-0805">Transcription regulation</keyword>
<protein>
    <submittedName>
        <fullName evidence="5">Bacterial regulatory helix-turn-helix s, AraC family protein</fullName>
    </submittedName>
</protein>
<evidence type="ECO:0000256" key="3">
    <source>
        <dbReference type="ARBA" id="ARBA00023163"/>
    </source>
</evidence>
<evidence type="ECO:0000259" key="4">
    <source>
        <dbReference type="PROSITE" id="PS01124"/>
    </source>
</evidence>
<keyword evidence="2" id="KW-0238">DNA-binding</keyword>